<evidence type="ECO:0000313" key="4">
    <source>
        <dbReference type="EMBL" id="KAG6588383.1"/>
    </source>
</evidence>
<evidence type="ECO:0000313" key="5">
    <source>
        <dbReference type="Proteomes" id="UP000685013"/>
    </source>
</evidence>
<protein>
    <submittedName>
        <fullName evidence="4">F-box/WD repeat-containing protein sel-10</fullName>
    </submittedName>
</protein>
<name>A0AAV6MVT1_9ROSI</name>
<dbReference type="EMBL" id="JAGKQH010000011">
    <property type="protein sequence ID" value="KAG6588383.1"/>
    <property type="molecule type" value="Genomic_DNA"/>
</dbReference>
<feature type="repeat" description="WD" evidence="1">
    <location>
        <begin position="170"/>
        <end position="186"/>
    </location>
</feature>
<organism evidence="4 5">
    <name type="scientific">Cucurbita argyrosperma subsp. sororia</name>
    <dbReference type="NCBI Taxonomy" id="37648"/>
    <lineage>
        <taxon>Eukaryota</taxon>
        <taxon>Viridiplantae</taxon>
        <taxon>Streptophyta</taxon>
        <taxon>Embryophyta</taxon>
        <taxon>Tracheophyta</taxon>
        <taxon>Spermatophyta</taxon>
        <taxon>Magnoliopsida</taxon>
        <taxon>eudicotyledons</taxon>
        <taxon>Gunneridae</taxon>
        <taxon>Pentapetalae</taxon>
        <taxon>rosids</taxon>
        <taxon>fabids</taxon>
        <taxon>Cucurbitales</taxon>
        <taxon>Cucurbitaceae</taxon>
        <taxon>Cucurbiteae</taxon>
        <taxon>Cucurbita</taxon>
    </lineage>
</organism>
<dbReference type="PANTHER" id="PTHR31515:SF4">
    <property type="entry name" value="TRANSMEMBRANE PROTEIN"/>
    <property type="match status" value="1"/>
</dbReference>
<evidence type="ECO:0000256" key="2">
    <source>
        <dbReference type="SAM" id="Phobius"/>
    </source>
</evidence>
<dbReference type="AlphaFoldDB" id="A0AAV6MVT1"/>
<dbReference type="PROSITE" id="PS00678">
    <property type="entry name" value="WD_REPEATS_1"/>
    <property type="match status" value="1"/>
</dbReference>
<dbReference type="PANTHER" id="PTHR31515">
    <property type="entry name" value="TRANSMEMBRANE PROTEIN-RELATED"/>
    <property type="match status" value="1"/>
</dbReference>
<keyword evidence="2" id="KW-0812">Transmembrane</keyword>
<feature type="domain" description="F-box" evidence="3">
    <location>
        <begin position="8"/>
        <end position="54"/>
    </location>
</feature>
<dbReference type="PROSITE" id="PS50294">
    <property type="entry name" value="WD_REPEATS_REGION"/>
    <property type="match status" value="1"/>
</dbReference>
<dbReference type="Pfam" id="PF00400">
    <property type="entry name" value="WD40"/>
    <property type="match status" value="3"/>
</dbReference>
<keyword evidence="2" id="KW-0472">Membrane</keyword>
<dbReference type="PROSITE" id="PS50181">
    <property type="entry name" value="FBOX"/>
    <property type="match status" value="1"/>
</dbReference>
<dbReference type="Pfam" id="PF25483">
    <property type="entry name" value="DUF7906"/>
    <property type="match status" value="1"/>
</dbReference>
<reference evidence="4 5" key="1">
    <citation type="journal article" date="2021" name="Hortic Res">
        <title>The domestication of Cucurbita argyrosperma as revealed by the genome of its wild relative.</title>
        <authorList>
            <person name="Barrera-Redondo J."/>
            <person name="Sanchez-de la Vega G."/>
            <person name="Aguirre-Liguori J.A."/>
            <person name="Castellanos-Morales G."/>
            <person name="Gutierrez-Guerrero Y.T."/>
            <person name="Aguirre-Dugua X."/>
            <person name="Aguirre-Planter E."/>
            <person name="Tenaillon M.I."/>
            <person name="Lira-Saade R."/>
            <person name="Eguiarte L.E."/>
        </authorList>
    </citation>
    <scope>NUCLEOTIDE SEQUENCE [LARGE SCALE GENOMIC DNA]</scope>
    <source>
        <strain evidence="4">JBR-2021</strain>
    </source>
</reference>
<dbReference type="Proteomes" id="UP000685013">
    <property type="component" value="Chromosome 11"/>
</dbReference>
<feature type="repeat" description="WD" evidence="1">
    <location>
        <begin position="247"/>
        <end position="289"/>
    </location>
</feature>
<sequence length="1110" mass="123429">MDQNQSLPTAITDLNEDSLAHCATFLNLHDIFNLATTCKYLRQAAYSDSIWQRLFRERWQHLLPLLDSSVASGGAREAYLARLSALQQFKFEDPLVVDMLTEPEPYNLMLLDRDDVFVSRGSSIRMMKIPKIFGRSHSLTTLNDHNARITCMRLFPLAETSLFRSEGKKSGNFLVTSSSDHSIRLWWKGSCQKCFRGHSGPVSTLSDKLLGDGSSKVLASGGEDGTVRLWSLGSSGKRGKSALKATLHGHEKPIKLMSVAGHKTSLLVSIARDSKVRVWDVTASSTIRSSCCVGLTSLPGAPINIKCHESLLYAATSSSVVAVDLRTMQKVLTAAAYQPFLYSFEMIPSKSLICTGGRGSARLWDVRRNQDALKPEPIAELDGHRGAVNFLHMDPYKIVTGCPDNVDVNVWEADSGAHANSLSCWFTESADSSTTLSSMAVNGCRVVTACYAEDLGLLRCRDYTNASRPIVRHDEQSRFDPHASNDTFLSLSSSLKKSLSVSSSPPPLIPSFISSLLSLSLSFSLHVRLVGDFPSDSSTHLSSFLSASLPSDHFHVITPFDSYQHRLALKHSLHLDVSHASSLATHLSEILKSVIASTTSSLRSSLLAVSYDSVDRLIKQDFEKEKSGQGVYIYLLNLGSQDKPYAYKYGEGDSSPAFTKCLGSIWSGAERYLWIDLGAGPVDYGPSLSGDGVLPRGEFHPLTTLHGRPKSQKALLADLASLVWSAYQVHLVPSMRIPIPFESSLVVQFVHIYGSESNDGDELDWKSIERTLNDAGLLLGEQSLRFKSHRVSYAKCPICAFAISRSTNSFTSRFLFDNYTLIVNEYLDSKRLHQILSDSAEEFRRAGFPEDVDMARVIPVYVFDLNLNSILLLDRYHQSVAFNDMVIAVRTRNTQTVSDYSCNGRHVFTHTRNLERPLVGSILQSMWGVSPTHLAWSSRHNDTIVDYSWSIGQTPFGPFSEVSSLSFVQKDAAKRNVILTSLNNSITSAIDVLNSVAAHGGDRNLLKSKQRTEFIQRWNLFKYKLDKVVSAMSHFDFEMALYYIRSSDHDLYTLHSIVYNASQELEASLVCFKDPPFPWGSVSVSVGVFFAFLYVYTKRDRLFKSKRKQF</sequence>
<dbReference type="InterPro" id="IPR001680">
    <property type="entry name" value="WD40_rpt"/>
</dbReference>
<dbReference type="InterPro" id="IPR019775">
    <property type="entry name" value="WD40_repeat_CS"/>
</dbReference>
<keyword evidence="1" id="KW-0853">WD repeat</keyword>
<comment type="caution">
    <text evidence="4">The sequence shown here is derived from an EMBL/GenBank/DDBJ whole genome shotgun (WGS) entry which is preliminary data.</text>
</comment>
<feature type="non-terminal residue" evidence="4">
    <location>
        <position position="1"/>
    </location>
</feature>
<evidence type="ECO:0000256" key="1">
    <source>
        <dbReference type="PROSITE-ProRule" id="PRU00221"/>
    </source>
</evidence>
<accession>A0AAV6MVT1</accession>
<keyword evidence="5" id="KW-1185">Reference proteome</keyword>
<evidence type="ECO:0000259" key="3">
    <source>
        <dbReference type="PROSITE" id="PS50181"/>
    </source>
</evidence>
<dbReference type="SMART" id="SM00320">
    <property type="entry name" value="WD40"/>
    <property type="match status" value="5"/>
</dbReference>
<dbReference type="PROSITE" id="PS50082">
    <property type="entry name" value="WD_REPEATS_2"/>
    <property type="match status" value="3"/>
</dbReference>
<dbReference type="Pfam" id="PF12937">
    <property type="entry name" value="F-box-like"/>
    <property type="match status" value="1"/>
</dbReference>
<dbReference type="InterPro" id="IPR057228">
    <property type="entry name" value="DUF7906"/>
</dbReference>
<keyword evidence="2" id="KW-1133">Transmembrane helix</keyword>
<dbReference type="CDD" id="cd22140">
    <property type="entry name" value="F-box_D3-like"/>
    <property type="match status" value="1"/>
</dbReference>
<feature type="repeat" description="WD" evidence="1">
    <location>
        <begin position="195"/>
        <end position="232"/>
    </location>
</feature>
<gene>
    <name evidence="4" type="primary">sel-10</name>
    <name evidence="4" type="ORF">SDJN03_16948</name>
</gene>
<proteinExistence type="predicted"/>
<feature type="transmembrane region" description="Helical" evidence="2">
    <location>
        <begin position="1077"/>
        <end position="1097"/>
    </location>
</feature>
<dbReference type="InterPro" id="IPR001810">
    <property type="entry name" value="F-box_dom"/>
</dbReference>